<proteinExistence type="predicted"/>
<evidence type="ECO:0000313" key="1">
    <source>
        <dbReference type="EMBL" id="MFC7245069.1"/>
    </source>
</evidence>
<dbReference type="RefSeq" id="WP_376808029.1">
    <property type="nucleotide sequence ID" value="NZ_JBHTAC010000022.1"/>
</dbReference>
<dbReference type="EMBL" id="JBHTAC010000022">
    <property type="protein sequence ID" value="MFC7245069.1"/>
    <property type="molecule type" value="Genomic_DNA"/>
</dbReference>
<keyword evidence="2" id="KW-1185">Reference proteome</keyword>
<sequence length="135" mass="14226">MPGVINSRGIGLALVAAGLVSACGVIGPVDDGTASERAVRNYLDALVQGDHAAAHALICTDETGVERGEFDAAEQANPVRSYEIESSVAWSSPVDGHGFGYRVRVTRTAGNPVVQEIRTQGDRDICIQHGNIRNL</sequence>
<gene>
    <name evidence="1" type="ORF">ACFQO7_21550</name>
</gene>
<dbReference type="Proteomes" id="UP001596392">
    <property type="component" value="Unassembled WGS sequence"/>
</dbReference>
<comment type="caution">
    <text evidence="1">The sequence shown here is derived from an EMBL/GenBank/DDBJ whole genome shotgun (WGS) entry which is preliminary data.</text>
</comment>
<evidence type="ECO:0008006" key="3">
    <source>
        <dbReference type="Google" id="ProtNLM"/>
    </source>
</evidence>
<name>A0ABW2GYQ6_9ACTN</name>
<evidence type="ECO:0000313" key="2">
    <source>
        <dbReference type="Proteomes" id="UP001596392"/>
    </source>
</evidence>
<accession>A0ABW2GYQ6</accession>
<protein>
    <recommendedName>
        <fullName evidence="3">Lipoprotein</fullName>
    </recommendedName>
</protein>
<organism evidence="1 2">
    <name type="scientific">Catellatospora aurea</name>
    <dbReference type="NCBI Taxonomy" id="1337874"/>
    <lineage>
        <taxon>Bacteria</taxon>
        <taxon>Bacillati</taxon>
        <taxon>Actinomycetota</taxon>
        <taxon>Actinomycetes</taxon>
        <taxon>Micromonosporales</taxon>
        <taxon>Micromonosporaceae</taxon>
        <taxon>Catellatospora</taxon>
    </lineage>
</organism>
<reference evidence="2" key="1">
    <citation type="journal article" date="2019" name="Int. J. Syst. Evol. Microbiol.">
        <title>The Global Catalogue of Microorganisms (GCM) 10K type strain sequencing project: providing services to taxonomists for standard genome sequencing and annotation.</title>
        <authorList>
            <consortium name="The Broad Institute Genomics Platform"/>
            <consortium name="The Broad Institute Genome Sequencing Center for Infectious Disease"/>
            <person name="Wu L."/>
            <person name="Ma J."/>
        </authorList>
    </citation>
    <scope>NUCLEOTIDE SEQUENCE [LARGE SCALE GENOMIC DNA]</scope>
    <source>
        <strain evidence="2">CGMCC 1.9106</strain>
    </source>
</reference>